<dbReference type="KEGG" id="mxa:MXAN_7228"/>
<dbReference type="EMBL" id="CP000113">
    <property type="protein sequence ID" value="ABF92245.1"/>
    <property type="molecule type" value="Genomic_DNA"/>
</dbReference>
<feature type="region of interest" description="Disordered" evidence="1">
    <location>
        <begin position="1"/>
        <end position="34"/>
    </location>
</feature>
<proteinExistence type="predicted"/>
<sequence length="34" mass="3572">MRIEPCTTPSRPAAKVESGQSGWLLVTNTGPAES</sequence>
<name>Q1CW81_MYXXD</name>
<dbReference type="AlphaFoldDB" id="Q1CW81"/>
<protein>
    <submittedName>
        <fullName evidence="2">Uncharacterized protein</fullName>
    </submittedName>
</protein>
<evidence type="ECO:0000256" key="1">
    <source>
        <dbReference type="SAM" id="MobiDB-lite"/>
    </source>
</evidence>
<accession>Q1CW81</accession>
<feature type="compositionally biased region" description="Polar residues" evidence="1">
    <location>
        <begin position="18"/>
        <end position="34"/>
    </location>
</feature>
<dbReference type="HOGENOM" id="CLU_3374781_0_0_7"/>
<dbReference type="EnsemblBacteria" id="ABF92245">
    <property type="protein sequence ID" value="ABF92245"/>
    <property type="gene ID" value="MXAN_7228"/>
</dbReference>
<reference evidence="2 3" key="1">
    <citation type="journal article" date="2006" name="Proc. Natl. Acad. Sci. U.S.A.">
        <title>Evolution of sensory complexity recorded in a myxobacterial genome.</title>
        <authorList>
            <person name="Goldman B.S."/>
            <person name="Nierman W.C."/>
            <person name="Kaiser D."/>
            <person name="Slater S.C."/>
            <person name="Durkin A.S."/>
            <person name="Eisen J.A."/>
            <person name="Ronning C.M."/>
            <person name="Barbazuk W.B."/>
            <person name="Blanchard M."/>
            <person name="Field C."/>
            <person name="Halling C."/>
            <person name="Hinkle G."/>
            <person name="Iartchuk O."/>
            <person name="Kim H.S."/>
            <person name="Mackenzie C."/>
            <person name="Madupu R."/>
            <person name="Miller N."/>
            <person name="Shvartsbeyn A."/>
            <person name="Sullivan S.A."/>
            <person name="Vaudin M."/>
            <person name="Wiegand R."/>
            <person name="Kaplan H.B."/>
        </authorList>
    </citation>
    <scope>NUCLEOTIDE SEQUENCE [LARGE SCALE GENOMIC DNA]</scope>
    <source>
        <strain evidence="3">DK1622</strain>
    </source>
</reference>
<evidence type="ECO:0000313" key="3">
    <source>
        <dbReference type="Proteomes" id="UP000002402"/>
    </source>
</evidence>
<organism evidence="2 3">
    <name type="scientific">Myxococcus xanthus (strain DK1622)</name>
    <dbReference type="NCBI Taxonomy" id="246197"/>
    <lineage>
        <taxon>Bacteria</taxon>
        <taxon>Pseudomonadati</taxon>
        <taxon>Myxococcota</taxon>
        <taxon>Myxococcia</taxon>
        <taxon>Myxococcales</taxon>
        <taxon>Cystobacterineae</taxon>
        <taxon>Myxococcaceae</taxon>
        <taxon>Myxococcus</taxon>
    </lineage>
</organism>
<dbReference type="Proteomes" id="UP000002402">
    <property type="component" value="Chromosome"/>
</dbReference>
<gene>
    <name evidence="2" type="ordered locus">MXAN_7228</name>
</gene>
<evidence type="ECO:0000313" key="2">
    <source>
        <dbReference type="EMBL" id="ABF92245.1"/>
    </source>
</evidence>
<keyword evidence="3" id="KW-1185">Reference proteome</keyword>